<evidence type="ECO:0000256" key="8">
    <source>
        <dbReference type="ARBA" id="ARBA00023136"/>
    </source>
</evidence>
<gene>
    <name evidence="12" type="ORF">AYBTSS11_LOCUS7273</name>
</gene>
<dbReference type="InterPro" id="IPR052215">
    <property type="entry name" value="Plant_ABCG"/>
</dbReference>
<name>A0AA86VDY5_9FABA</name>
<keyword evidence="4 10" id="KW-0812">Transmembrane</keyword>
<organism evidence="12 13">
    <name type="scientific">Sphenostylis stenocarpa</name>
    <dbReference type="NCBI Taxonomy" id="92480"/>
    <lineage>
        <taxon>Eukaryota</taxon>
        <taxon>Viridiplantae</taxon>
        <taxon>Streptophyta</taxon>
        <taxon>Embryophyta</taxon>
        <taxon>Tracheophyta</taxon>
        <taxon>Spermatophyta</taxon>
        <taxon>Magnoliopsida</taxon>
        <taxon>eudicotyledons</taxon>
        <taxon>Gunneridae</taxon>
        <taxon>Pentapetalae</taxon>
        <taxon>rosids</taxon>
        <taxon>fabids</taxon>
        <taxon>Fabales</taxon>
        <taxon>Fabaceae</taxon>
        <taxon>Papilionoideae</taxon>
        <taxon>50 kb inversion clade</taxon>
        <taxon>NPAAA clade</taxon>
        <taxon>indigoferoid/millettioid clade</taxon>
        <taxon>Phaseoleae</taxon>
        <taxon>Sphenostylis</taxon>
    </lineage>
</organism>
<dbReference type="GO" id="GO:0006508">
    <property type="term" value="P:proteolysis"/>
    <property type="evidence" value="ECO:0007669"/>
    <property type="project" value="InterPro"/>
</dbReference>
<proteinExistence type="inferred from homology"/>
<dbReference type="Pfam" id="PF00656">
    <property type="entry name" value="Peptidase_C14"/>
    <property type="match status" value="1"/>
</dbReference>
<evidence type="ECO:0000256" key="5">
    <source>
        <dbReference type="ARBA" id="ARBA00022741"/>
    </source>
</evidence>
<feature type="region of interest" description="Disordered" evidence="9">
    <location>
        <begin position="362"/>
        <end position="387"/>
    </location>
</feature>
<dbReference type="GO" id="GO:0004197">
    <property type="term" value="F:cysteine-type endopeptidase activity"/>
    <property type="evidence" value="ECO:0007669"/>
    <property type="project" value="InterPro"/>
</dbReference>
<evidence type="ECO:0000313" key="12">
    <source>
        <dbReference type="EMBL" id="CAJ1936066.1"/>
    </source>
</evidence>
<feature type="compositionally biased region" description="Basic and acidic residues" evidence="9">
    <location>
        <begin position="367"/>
        <end position="387"/>
    </location>
</feature>
<evidence type="ECO:0000256" key="1">
    <source>
        <dbReference type="ARBA" id="ARBA00004141"/>
    </source>
</evidence>
<dbReference type="InterPro" id="IPR043926">
    <property type="entry name" value="ABCG_dom"/>
</dbReference>
<evidence type="ECO:0000313" key="13">
    <source>
        <dbReference type="Proteomes" id="UP001189624"/>
    </source>
</evidence>
<dbReference type="PROSITE" id="PS50893">
    <property type="entry name" value="ABC_TRANSPORTER_2"/>
    <property type="match status" value="1"/>
</dbReference>
<feature type="domain" description="ABC transporter" evidence="11">
    <location>
        <begin position="449"/>
        <end position="695"/>
    </location>
</feature>
<dbReference type="EMBL" id="OY731400">
    <property type="protein sequence ID" value="CAJ1936066.1"/>
    <property type="molecule type" value="Genomic_DNA"/>
</dbReference>
<dbReference type="FunFam" id="3.40.50.300:FF:001533">
    <property type="entry name" value="ABC transporter G family member 11"/>
    <property type="match status" value="1"/>
</dbReference>
<dbReference type="InterPro" id="IPR013525">
    <property type="entry name" value="ABC2_TM"/>
</dbReference>
<feature type="transmembrane region" description="Helical" evidence="10">
    <location>
        <begin position="903"/>
        <end position="927"/>
    </location>
</feature>
<dbReference type="GO" id="GO:0140359">
    <property type="term" value="F:ABC-type transporter activity"/>
    <property type="evidence" value="ECO:0007669"/>
    <property type="project" value="InterPro"/>
</dbReference>
<feature type="transmembrane region" description="Helical" evidence="10">
    <location>
        <begin position="1018"/>
        <end position="1039"/>
    </location>
</feature>
<feature type="transmembrane region" description="Helical" evidence="10">
    <location>
        <begin position="791"/>
        <end position="812"/>
    </location>
</feature>
<evidence type="ECO:0000256" key="7">
    <source>
        <dbReference type="ARBA" id="ARBA00022989"/>
    </source>
</evidence>
<dbReference type="SUPFAM" id="SSF52540">
    <property type="entry name" value="P-loop containing nucleoside triphosphate hydrolases"/>
    <property type="match status" value="1"/>
</dbReference>
<evidence type="ECO:0000256" key="10">
    <source>
        <dbReference type="SAM" id="Phobius"/>
    </source>
</evidence>
<dbReference type="AlphaFoldDB" id="A0AA86VDY5"/>
<feature type="transmembrane region" description="Helical" evidence="10">
    <location>
        <begin position="933"/>
        <end position="953"/>
    </location>
</feature>
<feature type="transmembrane region" description="Helical" evidence="10">
    <location>
        <begin position="824"/>
        <end position="843"/>
    </location>
</feature>
<keyword evidence="6" id="KW-0067">ATP-binding</keyword>
<dbReference type="PANTHER" id="PTHR48042:SF14">
    <property type="entry name" value="WHITE-BROWN-COMPLEX ABC TRANSPORTER FAMILY PROTEIN"/>
    <property type="match status" value="1"/>
</dbReference>
<dbReference type="PANTHER" id="PTHR48042">
    <property type="entry name" value="ABC TRANSPORTER G FAMILY MEMBER 11"/>
    <property type="match status" value="1"/>
</dbReference>
<dbReference type="GO" id="GO:0016887">
    <property type="term" value="F:ATP hydrolysis activity"/>
    <property type="evidence" value="ECO:0007669"/>
    <property type="project" value="InterPro"/>
</dbReference>
<evidence type="ECO:0000256" key="3">
    <source>
        <dbReference type="ARBA" id="ARBA00022448"/>
    </source>
</evidence>
<dbReference type="GO" id="GO:0016020">
    <property type="term" value="C:membrane"/>
    <property type="evidence" value="ECO:0007669"/>
    <property type="project" value="UniProtKB-SubCell"/>
</dbReference>
<dbReference type="Pfam" id="PF19055">
    <property type="entry name" value="ABC2_membrane_7"/>
    <property type="match status" value="1"/>
</dbReference>
<evidence type="ECO:0000256" key="2">
    <source>
        <dbReference type="ARBA" id="ARBA00005814"/>
    </source>
</evidence>
<feature type="transmembrane region" description="Helical" evidence="10">
    <location>
        <begin position="863"/>
        <end position="891"/>
    </location>
</feature>
<accession>A0AA86VDY5</accession>
<keyword evidence="5" id="KW-0547">Nucleotide-binding</keyword>
<keyword evidence="13" id="KW-1185">Reference proteome</keyword>
<dbReference type="GO" id="GO:0005524">
    <property type="term" value="F:ATP binding"/>
    <property type="evidence" value="ECO:0007669"/>
    <property type="project" value="UniProtKB-KW"/>
</dbReference>
<dbReference type="InterPro" id="IPR003439">
    <property type="entry name" value="ABC_transporter-like_ATP-bd"/>
</dbReference>
<reference evidence="12" key="1">
    <citation type="submission" date="2023-10" db="EMBL/GenBank/DDBJ databases">
        <authorList>
            <person name="Domelevo Entfellner J.-B."/>
        </authorList>
    </citation>
    <scope>NUCLEOTIDE SEQUENCE</scope>
</reference>
<keyword evidence="8 10" id="KW-0472">Membrane</keyword>
<sequence length="1047" mass="116248">MASRKEKCIQCGIALVVPADVYVFECGVCHGITQIRPSTGPWSQAYNSFHNFKGRFRGFINSISSSVNSNSGGFSGTNNFGSYPQPQSVRPSYHAYGSKRAVLCGIRYHGKSYKLKGSVNDAKCMKYFLIKQFGFPSDSILMLTDDWDERNPLRIPTRYNIAMAMRWLVENTQSGDSLVFHFSGHGTQERNFDGNEIDGFDEAICPVDYEEKGKILDDEINSTIVRPLPRGAKLHAIVDACHSGTVLDLPFVCKMNREGYYSWEDQRFPRVNKGTRGGLAISISACEDGQTSLDTNALSGNESTGALTYSFIQTVQNQPGLSYGHLLTAMRSTVRGASAGILQLNGPIASLFNRLMGMEIRQRRRTEKNTSRGRAESGEVAYEHRRPQNETGVRNLGLENERPNLSDFTGCIESDVYNQEFVATTDAEATTKSKERNTTTKTKEEGIFLTWEDLQVTVPNGRQGSIPILKGLTGYAKPGQLLAIMGPSGCGKSTLLDALAGRLGSSTKQTGEILINGHKHALAYGTSAYVTHDDAVLSTLTVGETVYYSAHLQFPDSMSNTEKKERVDFTIRQMGLQDATDTRVKGKGSKGLSEGQKRRLAICIEILTSPKLLLLDEPTSGLDSAASYYVMSRIASLKIRDGIKRTIVASIHQPSSEVFELFDNLCLLSSGETVYFGTTSAATEFFASNGFPCPSLHNPSDHFLRIINKDFKLGDKECFLVIVPKEEAVDILVRFYKSSEISNQVQKEVAAIGESEYGFMERNRTQTAFLTHCHVLVRRSSLHLFRDVSNYWLRLAMFVVAAISLGTIFFDVGSSNSSIQARGALVSFVASVLTFITLLGGFPPFVEQMKVFQRERLNGHYGVAAFVISHTLSPIPYMVLMSLIPGVITYYLSGLHTGLERCLYFSSVLLACILWVESLMMVVSSIFPNPNTGITVSGGIMGVMILTGGFYRLPNDLPKPFWKYPMYYISFHKYAFQGLFKNEFIGLKLASDQDKGTYISDREILTKTWEVEMGHSKWVDLAILMGIIVLYRLMFLVIIKSKEKMRS</sequence>
<keyword evidence="7 10" id="KW-1133">Transmembrane helix</keyword>
<evidence type="ECO:0000256" key="6">
    <source>
        <dbReference type="ARBA" id="ARBA00022840"/>
    </source>
</evidence>
<dbReference type="Proteomes" id="UP001189624">
    <property type="component" value="Chromosome 3"/>
</dbReference>
<dbReference type="InterPro" id="IPR027417">
    <property type="entry name" value="P-loop_NTPase"/>
</dbReference>
<evidence type="ECO:0000259" key="11">
    <source>
        <dbReference type="PROSITE" id="PS50893"/>
    </source>
</evidence>
<dbReference type="Gene3D" id="3.40.50.300">
    <property type="entry name" value="P-loop containing nucleotide triphosphate hydrolases"/>
    <property type="match status" value="1"/>
</dbReference>
<dbReference type="Gramene" id="rna-AYBTSS11_LOCUS7273">
    <property type="protein sequence ID" value="CAJ1936066.1"/>
    <property type="gene ID" value="gene-AYBTSS11_LOCUS7273"/>
</dbReference>
<dbReference type="Gene3D" id="3.40.50.12660">
    <property type="match status" value="1"/>
</dbReference>
<comment type="similarity">
    <text evidence="2">Belongs to the ABC transporter superfamily. ABCG family. Eye pigment precursor importer (TC 3.A.1.204) subfamily.</text>
</comment>
<protein>
    <recommendedName>
        <fullName evidence="11">ABC transporter domain-containing protein</fullName>
    </recommendedName>
</protein>
<keyword evidence="3" id="KW-0813">Transport</keyword>
<dbReference type="SMART" id="SM00382">
    <property type="entry name" value="AAA"/>
    <property type="match status" value="1"/>
</dbReference>
<dbReference type="Pfam" id="PF01061">
    <property type="entry name" value="ABC2_membrane"/>
    <property type="match status" value="1"/>
</dbReference>
<dbReference type="InterPro" id="IPR003593">
    <property type="entry name" value="AAA+_ATPase"/>
</dbReference>
<evidence type="ECO:0000256" key="4">
    <source>
        <dbReference type="ARBA" id="ARBA00022692"/>
    </source>
</evidence>
<dbReference type="InterPro" id="IPR011600">
    <property type="entry name" value="Pept_C14_caspase"/>
</dbReference>
<comment type="subcellular location">
    <subcellularLocation>
        <location evidence="1">Membrane</location>
        <topology evidence="1">Multi-pass membrane protein</topology>
    </subcellularLocation>
</comment>
<evidence type="ECO:0000256" key="9">
    <source>
        <dbReference type="SAM" id="MobiDB-lite"/>
    </source>
</evidence>
<dbReference type="Pfam" id="PF00005">
    <property type="entry name" value="ABC_tran"/>
    <property type="match status" value="1"/>
</dbReference>